<evidence type="ECO:0000313" key="3">
    <source>
        <dbReference type="Proteomes" id="UP000796880"/>
    </source>
</evidence>
<dbReference type="PRINTS" id="PR00111">
    <property type="entry name" value="ABHYDROLASE"/>
</dbReference>
<organism evidence="2 3">
    <name type="scientific">Rhamnella rubrinervis</name>
    <dbReference type="NCBI Taxonomy" id="2594499"/>
    <lineage>
        <taxon>Eukaryota</taxon>
        <taxon>Viridiplantae</taxon>
        <taxon>Streptophyta</taxon>
        <taxon>Embryophyta</taxon>
        <taxon>Tracheophyta</taxon>
        <taxon>Spermatophyta</taxon>
        <taxon>Magnoliopsida</taxon>
        <taxon>eudicotyledons</taxon>
        <taxon>Gunneridae</taxon>
        <taxon>Pentapetalae</taxon>
        <taxon>rosids</taxon>
        <taxon>fabids</taxon>
        <taxon>Rosales</taxon>
        <taxon>Rhamnaceae</taxon>
        <taxon>rhamnoid group</taxon>
        <taxon>Rhamneae</taxon>
        <taxon>Rhamnella</taxon>
    </lineage>
</organism>
<keyword evidence="3" id="KW-1185">Reference proteome</keyword>
<dbReference type="PANTHER" id="PTHR43139:SF22">
    <property type="entry name" value="AB HYDROLASE-1 DOMAIN-CONTAINING PROTEIN"/>
    <property type="match status" value="1"/>
</dbReference>
<dbReference type="PANTHER" id="PTHR43139">
    <property type="entry name" value="SI:DKEY-122A22.2"/>
    <property type="match status" value="1"/>
</dbReference>
<feature type="domain" description="AB hydrolase-1" evidence="1">
    <location>
        <begin position="52"/>
        <end position="284"/>
    </location>
</feature>
<dbReference type="InterPro" id="IPR029058">
    <property type="entry name" value="AB_hydrolase_fold"/>
</dbReference>
<dbReference type="Pfam" id="PF00561">
    <property type="entry name" value="Abhydrolase_1"/>
    <property type="match status" value="1"/>
</dbReference>
<gene>
    <name evidence="2" type="ORF">FNV43_RR22804</name>
</gene>
<dbReference type="SUPFAM" id="SSF53474">
    <property type="entry name" value="alpha/beta-Hydrolases"/>
    <property type="match status" value="1"/>
</dbReference>
<dbReference type="InterPro" id="IPR000073">
    <property type="entry name" value="AB_hydrolase_1"/>
</dbReference>
<proteinExistence type="predicted"/>
<dbReference type="InterPro" id="IPR052370">
    <property type="entry name" value="Meta-cleavage_hydrolase"/>
</dbReference>
<dbReference type="Proteomes" id="UP000796880">
    <property type="component" value="Unassembled WGS sequence"/>
</dbReference>
<comment type="caution">
    <text evidence="2">The sequence shown here is derived from an EMBL/GenBank/DDBJ whole genome shotgun (WGS) entry which is preliminary data.</text>
</comment>
<protein>
    <recommendedName>
        <fullName evidence="1">AB hydrolase-1 domain-containing protein</fullName>
    </recommendedName>
</protein>
<reference evidence="2" key="1">
    <citation type="submission" date="2020-03" db="EMBL/GenBank/DDBJ databases">
        <title>A high-quality chromosome-level genome assembly of a woody plant with both climbing and erect habits, Rhamnella rubrinervis.</title>
        <authorList>
            <person name="Lu Z."/>
            <person name="Yang Y."/>
            <person name="Zhu X."/>
            <person name="Sun Y."/>
        </authorList>
    </citation>
    <scope>NUCLEOTIDE SEQUENCE</scope>
    <source>
        <strain evidence="2">BYM</strain>
        <tissue evidence="2">Leaf</tissue>
    </source>
</reference>
<dbReference type="AlphaFoldDB" id="A0A8K0E2L9"/>
<dbReference type="OrthoDB" id="6431331at2759"/>
<evidence type="ECO:0000313" key="2">
    <source>
        <dbReference type="EMBL" id="KAF3435712.1"/>
    </source>
</evidence>
<dbReference type="Gene3D" id="3.40.50.1820">
    <property type="entry name" value="alpha/beta hydrolase"/>
    <property type="match status" value="1"/>
</dbReference>
<evidence type="ECO:0000259" key="1">
    <source>
        <dbReference type="Pfam" id="PF00561"/>
    </source>
</evidence>
<name>A0A8K0E2L9_9ROSA</name>
<accession>A0A8K0E2L9</accession>
<dbReference type="EMBL" id="VOIH02000010">
    <property type="protein sequence ID" value="KAF3435712.1"/>
    <property type="molecule type" value="Genomic_DNA"/>
</dbReference>
<sequence>MVNIVTLYKPVLHGVMRLAGVRPQTVEIEAGTVMNFWVPVVETTKTNKPKQAVVFLHGFGLDGILTWQFQVLAFARKYAVYVPDFVFFGGSMTDKAERSTGFQAQCVAKGLMKLGVEKCTLVGLSYGGMVGFKMAELYPSLVESMVVSSSVMALTESITRDSLKRIGTFSNWSEYLIPDTVEGVKTLFDIATYKFPRFPNCIYKQLLEVMFDDRKEKQELLEALVISDKDFFIPRYPQRFSLLWGENDNIFNMENALNLKHQLGEKATMEFIDKAGHLVEIERPFTYNSHLKKILASLIPDK</sequence>